<dbReference type="PIRSF" id="PIRSF016487">
    <property type="entry name" value="CYTH_UCP016487"/>
    <property type="match status" value="1"/>
</dbReference>
<comment type="caution">
    <text evidence="2">The sequence shown here is derived from an EMBL/GenBank/DDBJ whole genome shotgun (WGS) entry which is preliminary data.</text>
</comment>
<dbReference type="PROSITE" id="PS51707">
    <property type="entry name" value="CYTH"/>
    <property type="match status" value="1"/>
</dbReference>
<dbReference type="SUPFAM" id="SSF55154">
    <property type="entry name" value="CYTH-like phosphatases"/>
    <property type="match status" value="1"/>
</dbReference>
<name>A0ABP9V1W9_9BACT</name>
<dbReference type="SMART" id="SM01118">
    <property type="entry name" value="CYTH"/>
    <property type="match status" value="1"/>
</dbReference>
<dbReference type="CDD" id="cd07891">
    <property type="entry name" value="CYTH-like_CthTTM-like_1"/>
    <property type="match status" value="1"/>
</dbReference>
<sequence length="187" mass="21042">MKQATPRMTSAKEISKVLAMVFHSRKSTDSDKSSAMAVEIERKFLVKGTFPAGETCQMVQGYLSLDPERTVRIRIEGDKGVLAIKGRSQGISRAEYEYDVPLAEAEELLKLCLGSLVRKTRHYIPHGDHTWEVDVFEGDNEGLVSAEIELSAEDESFELPEWIGQEVSEDRRYSNAALSRSPFKDWA</sequence>
<accession>A0ABP9V1W9</accession>
<dbReference type="Gene3D" id="2.40.320.10">
    <property type="entry name" value="Hypothetical Protein Pfu-838710-001"/>
    <property type="match status" value="1"/>
</dbReference>
<dbReference type="InterPro" id="IPR033469">
    <property type="entry name" value="CYTH-like_dom_sf"/>
</dbReference>
<dbReference type="Pfam" id="PF01928">
    <property type="entry name" value="CYTH"/>
    <property type="match status" value="1"/>
</dbReference>
<dbReference type="InterPro" id="IPR023577">
    <property type="entry name" value="CYTH_domain"/>
</dbReference>
<dbReference type="PANTHER" id="PTHR40114">
    <property type="entry name" value="SLR0698 PROTEIN"/>
    <property type="match status" value="1"/>
</dbReference>
<protein>
    <submittedName>
        <fullName evidence="2">Inorganic triphosphatase</fullName>
    </submittedName>
</protein>
<dbReference type="InterPro" id="IPR012042">
    <property type="entry name" value="NeuTTM/CthTTM-like"/>
</dbReference>
<dbReference type="EMBL" id="BAABRL010000008">
    <property type="protein sequence ID" value="GAA5496513.1"/>
    <property type="molecule type" value="Genomic_DNA"/>
</dbReference>
<keyword evidence="3" id="KW-1185">Reference proteome</keyword>
<dbReference type="Proteomes" id="UP001424741">
    <property type="component" value="Unassembled WGS sequence"/>
</dbReference>
<evidence type="ECO:0000313" key="3">
    <source>
        <dbReference type="Proteomes" id="UP001424741"/>
    </source>
</evidence>
<evidence type="ECO:0000259" key="1">
    <source>
        <dbReference type="PROSITE" id="PS51707"/>
    </source>
</evidence>
<dbReference type="PANTHER" id="PTHR40114:SF1">
    <property type="entry name" value="SLR0698 PROTEIN"/>
    <property type="match status" value="1"/>
</dbReference>
<organism evidence="2 3">
    <name type="scientific">Rubritalea halochordaticola</name>
    <dbReference type="NCBI Taxonomy" id="714537"/>
    <lineage>
        <taxon>Bacteria</taxon>
        <taxon>Pseudomonadati</taxon>
        <taxon>Verrucomicrobiota</taxon>
        <taxon>Verrucomicrobiia</taxon>
        <taxon>Verrucomicrobiales</taxon>
        <taxon>Rubritaleaceae</taxon>
        <taxon>Rubritalea</taxon>
    </lineage>
</organism>
<gene>
    <name evidence="2" type="ORF">Rhal01_02697</name>
</gene>
<proteinExistence type="predicted"/>
<feature type="domain" description="CYTH" evidence="1">
    <location>
        <begin position="37"/>
        <end position="179"/>
    </location>
</feature>
<reference evidence="2 3" key="1">
    <citation type="submission" date="2024-02" db="EMBL/GenBank/DDBJ databases">
        <title>Rubritalea halochordaticola NBRC 107102.</title>
        <authorList>
            <person name="Ichikawa N."/>
            <person name="Katano-Makiyama Y."/>
            <person name="Hidaka K."/>
        </authorList>
    </citation>
    <scope>NUCLEOTIDE SEQUENCE [LARGE SCALE GENOMIC DNA]</scope>
    <source>
        <strain evidence="2 3">NBRC 107102</strain>
    </source>
</reference>
<evidence type="ECO:0000313" key="2">
    <source>
        <dbReference type="EMBL" id="GAA5496513.1"/>
    </source>
</evidence>